<evidence type="ECO:0000256" key="1">
    <source>
        <dbReference type="SAM" id="MobiDB-lite"/>
    </source>
</evidence>
<comment type="caution">
    <text evidence="2">The sequence shown here is derived from an EMBL/GenBank/DDBJ whole genome shotgun (WGS) entry which is preliminary data.</text>
</comment>
<name>A0A166NS35_9EURO</name>
<evidence type="ECO:0000313" key="3">
    <source>
        <dbReference type="Proteomes" id="UP000242877"/>
    </source>
</evidence>
<feature type="region of interest" description="Disordered" evidence="1">
    <location>
        <begin position="110"/>
        <end position="135"/>
    </location>
</feature>
<reference evidence="2 3" key="1">
    <citation type="journal article" date="2016" name="Genome Biol. Evol.">
        <title>Divergent and convergent evolution of fungal pathogenicity.</title>
        <authorList>
            <person name="Shang Y."/>
            <person name="Xiao G."/>
            <person name="Zheng P."/>
            <person name="Cen K."/>
            <person name="Zhan S."/>
            <person name="Wang C."/>
        </authorList>
    </citation>
    <scope>NUCLEOTIDE SEQUENCE [LARGE SCALE GENOMIC DNA]</scope>
    <source>
        <strain evidence="2 3">ARSEF 7405</strain>
    </source>
</reference>
<dbReference type="VEuPathDB" id="FungiDB:AAP_03229"/>
<protein>
    <submittedName>
        <fullName evidence="2">Uncharacterized protein</fullName>
    </submittedName>
</protein>
<evidence type="ECO:0000313" key="2">
    <source>
        <dbReference type="EMBL" id="KZZ92010.1"/>
    </source>
</evidence>
<dbReference type="Proteomes" id="UP000242877">
    <property type="component" value="Unassembled WGS sequence"/>
</dbReference>
<dbReference type="OrthoDB" id="5153521at2759"/>
<proteinExistence type="predicted"/>
<dbReference type="AlphaFoldDB" id="A0A166NS35"/>
<dbReference type="EMBL" id="AZGZ01000012">
    <property type="protein sequence ID" value="KZZ92010.1"/>
    <property type="molecule type" value="Genomic_DNA"/>
</dbReference>
<feature type="compositionally biased region" description="Acidic residues" evidence="1">
    <location>
        <begin position="116"/>
        <end position="129"/>
    </location>
</feature>
<sequence length="212" mass="24117">MPRVPKETLTCFEEPLDGTPYSSPCGDLRRAGTQYKRGHDHKSKWALGNRLTQMYCLPMTFNSLSGNAIAAAARRPRKPWMAMSAEPGFKKMVNRAATARKRGIRYEVDEVLKDDTESDDSSAYEDEPEAPITSDHPEYLTALGVEELPTAGYNVLSSATDVALRKHEHEADRRERREMLKSWEMVSPDEDIFGVSDRHLHDEDFMLVERNN</sequence>
<gene>
    <name evidence="2" type="ORF">AAP_03229</name>
</gene>
<accession>A0A166NS35</accession>
<organism evidence="2 3">
    <name type="scientific">Ascosphaera apis ARSEF 7405</name>
    <dbReference type="NCBI Taxonomy" id="392613"/>
    <lineage>
        <taxon>Eukaryota</taxon>
        <taxon>Fungi</taxon>
        <taxon>Dikarya</taxon>
        <taxon>Ascomycota</taxon>
        <taxon>Pezizomycotina</taxon>
        <taxon>Eurotiomycetes</taxon>
        <taxon>Eurotiomycetidae</taxon>
        <taxon>Onygenales</taxon>
        <taxon>Ascosphaeraceae</taxon>
        <taxon>Ascosphaera</taxon>
    </lineage>
</organism>
<keyword evidence="3" id="KW-1185">Reference proteome</keyword>